<evidence type="ECO:0000256" key="3">
    <source>
        <dbReference type="ARBA" id="ARBA00022676"/>
    </source>
</evidence>
<feature type="transmembrane region" description="Helical" evidence="8">
    <location>
        <begin position="151"/>
        <end position="169"/>
    </location>
</feature>
<reference evidence="10 11" key="1">
    <citation type="submission" date="2016-04" db="EMBL/GenBank/DDBJ databases">
        <title>Complete genome sequence of Thermococcus siculi type strain RG-20.</title>
        <authorList>
            <person name="Oger P.M."/>
        </authorList>
    </citation>
    <scope>NUCLEOTIDE SEQUENCE [LARGE SCALE GENOMIC DNA]</scope>
    <source>
        <strain evidence="10 11">RG-20</strain>
    </source>
</reference>
<dbReference type="Proteomes" id="UP000250125">
    <property type="component" value="Chromosome"/>
</dbReference>
<proteinExistence type="predicted"/>
<dbReference type="EMBL" id="CP015103">
    <property type="protein sequence ID" value="ASJ08341.1"/>
    <property type="molecule type" value="Genomic_DNA"/>
</dbReference>
<comment type="subcellular location">
    <subcellularLocation>
        <location evidence="1">Cell membrane</location>
        <topology evidence="1">Multi-pass membrane protein</topology>
    </subcellularLocation>
</comment>
<evidence type="ECO:0000256" key="5">
    <source>
        <dbReference type="ARBA" id="ARBA00022692"/>
    </source>
</evidence>
<organism evidence="10 11">
    <name type="scientific">Thermococcus siculi</name>
    <dbReference type="NCBI Taxonomy" id="72803"/>
    <lineage>
        <taxon>Archaea</taxon>
        <taxon>Methanobacteriati</taxon>
        <taxon>Methanobacteriota</taxon>
        <taxon>Thermococci</taxon>
        <taxon>Thermococcales</taxon>
        <taxon>Thermococcaceae</taxon>
        <taxon>Thermococcus</taxon>
    </lineage>
</organism>
<name>A0A2Z2MLP5_9EURY</name>
<evidence type="ECO:0000256" key="8">
    <source>
        <dbReference type="SAM" id="Phobius"/>
    </source>
</evidence>
<keyword evidence="11" id="KW-1185">Reference proteome</keyword>
<evidence type="ECO:0000256" key="7">
    <source>
        <dbReference type="ARBA" id="ARBA00023136"/>
    </source>
</evidence>
<feature type="transmembrane region" description="Helical" evidence="8">
    <location>
        <begin position="20"/>
        <end position="42"/>
    </location>
</feature>
<evidence type="ECO:0000256" key="4">
    <source>
        <dbReference type="ARBA" id="ARBA00022679"/>
    </source>
</evidence>
<dbReference type="InterPro" id="IPR038731">
    <property type="entry name" value="RgtA/B/C-like"/>
</dbReference>
<keyword evidence="4" id="KW-0808">Transferase</keyword>
<evidence type="ECO:0000256" key="1">
    <source>
        <dbReference type="ARBA" id="ARBA00004651"/>
    </source>
</evidence>
<dbReference type="AlphaFoldDB" id="A0A2Z2MLP5"/>
<dbReference type="PANTHER" id="PTHR33908:SF11">
    <property type="entry name" value="MEMBRANE PROTEIN"/>
    <property type="match status" value="1"/>
</dbReference>
<dbReference type="KEGG" id="tsl:A3L11_03480"/>
<dbReference type="GO" id="GO:0005886">
    <property type="term" value="C:plasma membrane"/>
    <property type="evidence" value="ECO:0007669"/>
    <property type="project" value="UniProtKB-SubCell"/>
</dbReference>
<feature type="transmembrane region" description="Helical" evidence="8">
    <location>
        <begin position="230"/>
        <end position="250"/>
    </location>
</feature>
<keyword evidence="7 8" id="KW-0472">Membrane</keyword>
<feature type="domain" description="Glycosyltransferase RgtA/B/C/D-like" evidence="9">
    <location>
        <begin position="82"/>
        <end position="208"/>
    </location>
</feature>
<keyword evidence="5 8" id="KW-0812">Transmembrane</keyword>
<keyword evidence="2" id="KW-1003">Cell membrane</keyword>
<keyword evidence="6 8" id="KW-1133">Transmembrane helix</keyword>
<feature type="transmembrane region" description="Helical" evidence="8">
    <location>
        <begin position="372"/>
        <end position="391"/>
    </location>
</feature>
<evidence type="ECO:0000256" key="6">
    <source>
        <dbReference type="ARBA" id="ARBA00022989"/>
    </source>
</evidence>
<dbReference type="PANTHER" id="PTHR33908">
    <property type="entry name" value="MANNOSYLTRANSFERASE YKCB-RELATED"/>
    <property type="match status" value="1"/>
</dbReference>
<accession>A0A2Z2MLP5</accession>
<evidence type="ECO:0000259" key="9">
    <source>
        <dbReference type="Pfam" id="PF13231"/>
    </source>
</evidence>
<evidence type="ECO:0000256" key="2">
    <source>
        <dbReference type="ARBA" id="ARBA00022475"/>
    </source>
</evidence>
<protein>
    <recommendedName>
        <fullName evidence="9">Glycosyltransferase RgtA/B/C/D-like domain-containing protein</fullName>
    </recommendedName>
</protein>
<sequence length="706" mass="80354">MPLKGSFNHIKIKIDKNQNLLILSLVLMFTGFLVVMLNKIFFQPSPPLIWDAATHYMDSVKYYISIESMNWKSMPYIDRYWPPLGPLIPVPVYLIFGATPEIGILTENALSIALLLVALYKLSEYFGIKTSIVATFVTLTSPIIMDQSITFMIDIPLTAVVAMEWYLLLKSEGFTDRRYTLLSALFFGLGILAKWTFIFFVIVPLLYELAIALHIEYHDGEIRIRPTLNILKDILIFSGVVVLVSGWWYIPNIGLVIRSILQNSKISGAIEGDPPIFSIKSALYYFFTAINFYLNPVIIGLFLASLGLLLIKIRKVSSYTKLVIGQLVFVYIVFTLTRNKDPRFLMPIIPFLGMIIGKAIDYLREFNRNKIFAGFIVILLFGGIMNVATFTKAIPIVKIAKNSNIVAISGGNLYLSGYYWSFNLNTTEDEWHIKEILSILEKDNRSHISMYVLSNNPVLTYPLRYRTINWTKTVTVIRPNTHELIPGQFSADYILYTQSESYSARWEIKHSTLARKLFIKYNNITKAFVPVREFEFPDGTKGTLYKRLPKVPVPSNTTNGDVSVTCQQPGSIFGNQVKLKAICLYQMEGIYLLEYHWEPLKDMESDYVVFVHITDENGNTVFQMDHKPCAGSCPTSTWIAGRDVIEVYYLRFPLAGCYQLRLGLWDPQKKERLPVNGNDDGHSRAVVGRICQTHSVKMLPPPGQPS</sequence>
<dbReference type="InterPro" id="IPR050297">
    <property type="entry name" value="LipidA_mod_glycosyltrf_83"/>
</dbReference>
<feature type="transmembrane region" description="Helical" evidence="8">
    <location>
        <begin position="181"/>
        <end position="209"/>
    </location>
</feature>
<keyword evidence="3" id="KW-0328">Glycosyltransferase</keyword>
<feature type="transmembrane region" description="Helical" evidence="8">
    <location>
        <begin position="80"/>
        <end position="96"/>
    </location>
</feature>
<evidence type="ECO:0000313" key="10">
    <source>
        <dbReference type="EMBL" id="ASJ08341.1"/>
    </source>
</evidence>
<dbReference type="GO" id="GO:0016763">
    <property type="term" value="F:pentosyltransferase activity"/>
    <property type="evidence" value="ECO:0007669"/>
    <property type="project" value="TreeGrafter"/>
</dbReference>
<gene>
    <name evidence="10" type="ORF">A3L11_03480</name>
</gene>
<feature type="transmembrane region" description="Helical" evidence="8">
    <location>
        <begin position="283"/>
        <end position="311"/>
    </location>
</feature>
<evidence type="ECO:0000313" key="11">
    <source>
        <dbReference type="Proteomes" id="UP000250125"/>
    </source>
</evidence>
<dbReference type="GO" id="GO:0008610">
    <property type="term" value="P:lipid biosynthetic process"/>
    <property type="evidence" value="ECO:0007669"/>
    <property type="project" value="UniProtKB-ARBA"/>
</dbReference>
<feature type="transmembrane region" description="Helical" evidence="8">
    <location>
        <begin position="318"/>
        <end position="337"/>
    </location>
</feature>
<dbReference type="Pfam" id="PF13231">
    <property type="entry name" value="PMT_2"/>
    <property type="match status" value="1"/>
</dbReference>